<keyword evidence="3" id="KW-0611">Plant defense</keyword>
<keyword evidence="2" id="KW-0547">Nucleotide-binding</keyword>
<dbReference type="InterPro" id="IPR041118">
    <property type="entry name" value="Rx_N"/>
</dbReference>
<evidence type="ECO:0000313" key="7">
    <source>
        <dbReference type="Proteomes" id="UP000554482"/>
    </source>
</evidence>
<name>A0A7J6VWE2_THATH</name>
<organism evidence="6 7">
    <name type="scientific">Thalictrum thalictroides</name>
    <name type="common">Rue-anemone</name>
    <name type="synonym">Anemone thalictroides</name>
    <dbReference type="NCBI Taxonomy" id="46969"/>
    <lineage>
        <taxon>Eukaryota</taxon>
        <taxon>Viridiplantae</taxon>
        <taxon>Streptophyta</taxon>
        <taxon>Embryophyta</taxon>
        <taxon>Tracheophyta</taxon>
        <taxon>Spermatophyta</taxon>
        <taxon>Magnoliopsida</taxon>
        <taxon>Ranunculales</taxon>
        <taxon>Ranunculaceae</taxon>
        <taxon>Thalictroideae</taxon>
        <taxon>Thalictrum</taxon>
    </lineage>
</organism>
<gene>
    <name evidence="6" type="ORF">FRX31_021771</name>
</gene>
<keyword evidence="1" id="KW-0677">Repeat</keyword>
<dbReference type="InterPro" id="IPR038005">
    <property type="entry name" value="RX-like_CC"/>
</dbReference>
<dbReference type="InterPro" id="IPR055414">
    <property type="entry name" value="LRR_R13L4/SHOC2-like"/>
</dbReference>
<dbReference type="GO" id="GO:0006952">
    <property type="term" value="P:defense response"/>
    <property type="evidence" value="ECO:0007669"/>
    <property type="project" value="UniProtKB-KW"/>
</dbReference>
<proteinExistence type="predicted"/>
<evidence type="ECO:0000313" key="6">
    <source>
        <dbReference type="EMBL" id="KAF5188642.1"/>
    </source>
</evidence>
<accession>A0A7J6VWE2</accession>
<feature type="domain" description="Disease resistance N-terminal" evidence="4">
    <location>
        <begin position="5"/>
        <end position="92"/>
    </location>
</feature>
<dbReference type="PANTHER" id="PTHR15140">
    <property type="entry name" value="TUBULIN-SPECIFIC CHAPERONE E"/>
    <property type="match status" value="1"/>
</dbReference>
<evidence type="ECO:0000256" key="2">
    <source>
        <dbReference type="ARBA" id="ARBA00022741"/>
    </source>
</evidence>
<dbReference type="Proteomes" id="UP000554482">
    <property type="component" value="Unassembled WGS sequence"/>
</dbReference>
<dbReference type="SUPFAM" id="SSF52058">
    <property type="entry name" value="L domain-like"/>
    <property type="match status" value="1"/>
</dbReference>
<dbReference type="EMBL" id="JABWDY010026517">
    <property type="protein sequence ID" value="KAF5188642.1"/>
    <property type="molecule type" value="Genomic_DNA"/>
</dbReference>
<evidence type="ECO:0000259" key="5">
    <source>
        <dbReference type="Pfam" id="PF23598"/>
    </source>
</evidence>
<dbReference type="InterPro" id="IPR032675">
    <property type="entry name" value="LRR_dom_sf"/>
</dbReference>
<reference evidence="6 7" key="1">
    <citation type="submission" date="2020-06" db="EMBL/GenBank/DDBJ databases">
        <title>Transcriptomic and genomic resources for Thalictrum thalictroides and T. hernandezii: Facilitating candidate gene discovery in an emerging model plant lineage.</title>
        <authorList>
            <person name="Arias T."/>
            <person name="Riano-Pachon D.M."/>
            <person name="Di Stilio V.S."/>
        </authorList>
    </citation>
    <scope>NUCLEOTIDE SEQUENCE [LARGE SCALE GENOMIC DNA]</scope>
    <source>
        <strain evidence="7">cv. WT478/WT964</strain>
        <tissue evidence="6">Leaves</tissue>
    </source>
</reference>
<protein>
    <submittedName>
        <fullName evidence="6">Disease resistance protein rpp8</fullName>
    </submittedName>
</protein>
<evidence type="ECO:0000256" key="1">
    <source>
        <dbReference type="ARBA" id="ARBA00022737"/>
    </source>
</evidence>
<sequence>MAEAIVSFVVERLGDLLLKEITFLRGVHGQFERLQNELKSIIGFLKTADSMHNQDQNIRVWVADVRDIAYDVDDVIDAFLLKVASKEGESSNNVLKRSMVQIGPWIVDLVKLTNLEKLGIGGLDDEKTMGLLTIAIGSTGLDKLRSLLLINGASGGELESGFSSDLLEALSAKCHLQKLNLYGRIKKLPSKFPSNLIKLSLIGAYFIEDPMPIMEKLQNLLFLQLYEAYEGEKMVCSAKGFPKLQHLKILNFKHLKEWTVEEGAMPCLTTCEIDTCTELKIVPQGFKFLRWFQELKINEMPKSFTERIKEGGEDWETVRHISSITMQTFF</sequence>
<dbReference type="AlphaFoldDB" id="A0A7J6VWE2"/>
<dbReference type="Gene3D" id="3.80.10.10">
    <property type="entry name" value="Ribonuclease Inhibitor"/>
    <property type="match status" value="1"/>
</dbReference>
<dbReference type="Pfam" id="PF18052">
    <property type="entry name" value="Rx_N"/>
    <property type="match status" value="1"/>
</dbReference>
<dbReference type="OrthoDB" id="1917524at2759"/>
<keyword evidence="7" id="KW-1185">Reference proteome</keyword>
<dbReference type="Pfam" id="PF23598">
    <property type="entry name" value="LRR_14"/>
    <property type="match status" value="1"/>
</dbReference>
<evidence type="ECO:0000256" key="3">
    <source>
        <dbReference type="ARBA" id="ARBA00022821"/>
    </source>
</evidence>
<dbReference type="GO" id="GO:0000166">
    <property type="term" value="F:nucleotide binding"/>
    <property type="evidence" value="ECO:0007669"/>
    <property type="project" value="UniProtKB-KW"/>
</dbReference>
<dbReference type="Gene3D" id="1.20.5.4130">
    <property type="match status" value="1"/>
</dbReference>
<dbReference type="PANTHER" id="PTHR15140:SF37">
    <property type="entry name" value="UBIQUITIN-LIKE DOMAIN-CONTAINING PROTEIN"/>
    <property type="match status" value="1"/>
</dbReference>
<feature type="domain" description="Disease resistance R13L4/SHOC-2-like LRR" evidence="5">
    <location>
        <begin position="106"/>
        <end position="277"/>
    </location>
</feature>
<comment type="caution">
    <text evidence="6">The sequence shown here is derived from an EMBL/GenBank/DDBJ whole genome shotgun (WGS) entry which is preliminary data.</text>
</comment>
<dbReference type="CDD" id="cd14798">
    <property type="entry name" value="RX-CC_like"/>
    <property type="match status" value="1"/>
</dbReference>
<evidence type="ECO:0000259" key="4">
    <source>
        <dbReference type="Pfam" id="PF18052"/>
    </source>
</evidence>